<sequence>MSKQVVNGKIIGQDEIAPMIFKMIIEAPEIAQNAKCGQFVNVYPASKSTLLPRPISICEIGETTLTLVYGVVGEGTKEFATLVTGDTIRISSAMGNGYKVQEAPVSVLVGGGIGVPPLVELAKHIKGEKIAVLGFREEPFLVKELENLGVKVYVATDSGKVGFKGNVLELIQAEGIKGDYFYSCGPKVMLKALAAYCSEVNVPIQVSLEERMGCGYGACVGCVCKTKADNEKGFEHKKVCKDGPVFLGSEVKWDE</sequence>
<comment type="caution">
    <text evidence="1">The sequence shown here is derived from an EMBL/GenBank/DDBJ whole genome shotgun (WGS) entry which is preliminary data.</text>
</comment>
<evidence type="ECO:0000313" key="1">
    <source>
        <dbReference type="EMBL" id="PHV71856.1"/>
    </source>
</evidence>
<protein>
    <submittedName>
        <fullName evidence="1">Oxidoreductase</fullName>
    </submittedName>
</protein>
<dbReference type="EMBL" id="PEDL01000002">
    <property type="protein sequence ID" value="PHV71856.1"/>
    <property type="molecule type" value="Genomic_DNA"/>
</dbReference>
<accession>A0AC61DGP6</accession>
<proteinExistence type="predicted"/>
<reference evidence="1" key="1">
    <citation type="submission" date="2017-10" db="EMBL/GenBank/DDBJ databases">
        <title>Genome sequence of cellulolytic Lachnospiraceae bacterium XHS1971 isolated from hotspring sediment.</title>
        <authorList>
            <person name="Vasudevan G."/>
            <person name="Joshi A.J."/>
            <person name="Hivarkar S."/>
            <person name="Lanjekar V.B."/>
            <person name="Dhakephalkar P.K."/>
            <person name="Dagar S."/>
        </authorList>
    </citation>
    <scope>NUCLEOTIDE SEQUENCE</scope>
    <source>
        <strain evidence="1">XHS1971</strain>
    </source>
</reference>
<name>A0AC61DGP6_9FIRM</name>
<gene>
    <name evidence="1" type="ORF">CS063_04690</name>
</gene>
<evidence type="ECO:0000313" key="2">
    <source>
        <dbReference type="Proteomes" id="UP000224460"/>
    </source>
</evidence>
<organism evidence="1 2">
    <name type="scientific">Sporanaerobium hydrogeniformans</name>
    <dbReference type="NCBI Taxonomy" id="3072179"/>
    <lineage>
        <taxon>Bacteria</taxon>
        <taxon>Bacillati</taxon>
        <taxon>Bacillota</taxon>
        <taxon>Clostridia</taxon>
        <taxon>Lachnospirales</taxon>
        <taxon>Lachnospiraceae</taxon>
        <taxon>Sporanaerobium</taxon>
    </lineage>
</organism>
<dbReference type="Proteomes" id="UP000224460">
    <property type="component" value="Unassembled WGS sequence"/>
</dbReference>
<keyword evidence="2" id="KW-1185">Reference proteome</keyword>